<name>A0AAD9EFE1_9PEZI</name>
<keyword evidence="3" id="KW-1185">Reference proteome</keyword>
<feature type="region of interest" description="Disordered" evidence="1">
    <location>
        <begin position="24"/>
        <end position="63"/>
    </location>
</feature>
<reference evidence="2" key="1">
    <citation type="submission" date="2023-01" db="EMBL/GenBank/DDBJ databases">
        <title>Colletotrichum chrysophilum M932 genome sequence.</title>
        <authorList>
            <person name="Baroncelli R."/>
        </authorList>
    </citation>
    <scope>NUCLEOTIDE SEQUENCE</scope>
    <source>
        <strain evidence="2">M932</strain>
    </source>
</reference>
<dbReference type="Proteomes" id="UP001243330">
    <property type="component" value="Unassembled WGS sequence"/>
</dbReference>
<gene>
    <name evidence="2" type="ORF">CCHR01_10823</name>
</gene>
<proteinExistence type="predicted"/>
<protein>
    <submittedName>
        <fullName evidence="2">Uncharacterized protein</fullName>
    </submittedName>
</protein>
<sequence>MAVCRATAGIQPYLVTVTEVRSASNSGSNFLSCPPSTPSNRNRQKKIKSSQLPPFGGDGLRNDNIHYPVGKHHGNRNATQRRMLRFGSLSL</sequence>
<dbReference type="EMBL" id="JAQOWY010000232">
    <property type="protein sequence ID" value="KAK1846540.1"/>
    <property type="molecule type" value="Genomic_DNA"/>
</dbReference>
<accession>A0AAD9EFE1</accession>
<evidence type="ECO:0000313" key="2">
    <source>
        <dbReference type="EMBL" id="KAK1846540.1"/>
    </source>
</evidence>
<evidence type="ECO:0000313" key="3">
    <source>
        <dbReference type="Proteomes" id="UP001243330"/>
    </source>
</evidence>
<comment type="caution">
    <text evidence="2">The sequence shown here is derived from an EMBL/GenBank/DDBJ whole genome shotgun (WGS) entry which is preliminary data.</text>
</comment>
<dbReference type="AlphaFoldDB" id="A0AAD9EFE1"/>
<organism evidence="2 3">
    <name type="scientific">Colletotrichum chrysophilum</name>
    <dbReference type="NCBI Taxonomy" id="1836956"/>
    <lineage>
        <taxon>Eukaryota</taxon>
        <taxon>Fungi</taxon>
        <taxon>Dikarya</taxon>
        <taxon>Ascomycota</taxon>
        <taxon>Pezizomycotina</taxon>
        <taxon>Sordariomycetes</taxon>
        <taxon>Hypocreomycetidae</taxon>
        <taxon>Glomerellales</taxon>
        <taxon>Glomerellaceae</taxon>
        <taxon>Colletotrichum</taxon>
        <taxon>Colletotrichum gloeosporioides species complex</taxon>
    </lineage>
</organism>
<evidence type="ECO:0000256" key="1">
    <source>
        <dbReference type="SAM" id="MobiDB-lite"/>
    </source>
</evidence>